<keyword evidence="13 15" id="KW-0472">Membrane</keyword>
<dbReference type="PROSITE" id="PS50109">
    <property type="entry name" value="HIS_KIN"/>
    <property type="match status" value="1"/>
</dbReference>
<evidence type="ECO:0000256" key="4">
    <source>
        <dbReference type="ARBA" id="ARBA00022475"/>
    </source>
</evidence>
<evidence type="ECO:0000256" key="2">
    <source>
        <dbReference type="ARBA" id="ARBA00004651"/>
    </source>
</evidence>
<dbReference type="CDD" id="cd06225">
    <property type="entry name" value="HAMP"/>
    <property type="match status" value="1"/>
</dbReference>
<dbReference type="PROSITE" id="PS50885">
    <property type="entry name" value="HAMP"/>
    <property type="match status" value="1"/>
</dbReference>
<evidence type="ECO:0000256" key="1">
    <source>
        <dbReference type="ARBA" id="ARBA00000085"/>
    </source>
</evidence>
<dbReference type="InterPro" id="IPR050398">
    <property type="entry name" value="HssS/ArlS-like"/>
</dbReference>
<dbReference type="RefSeq" id="WP_155669188.1">
    <property type="nucleotide sequence ID" value="NZ_WOCA01000009.1"/>
</dbReference>
<dbReference type="Gene3D" id="3.30.565.10">
    <property type="entry name" value="Histidine kinase-like ATPase, C-terminal domain"/>
    <property type="match status" value="1"/>
</dbReference>
<dbReference type="SMART" id="SM00304">
    <property type="entry name" value="HAMP"/>
    <property type="match status" value="1"/>
</dbReference>
<keyword evidence="12" id="KW-0902">Two-component regulatory system</keyword>
<gene>
    <name evidence="18" type="ORF">GMD78_12615</name>
</gene>
<dbReference type="GO" id="GO:0000155">
    <property type="term" value="F:phosphorelay sensor kinase activity"/>
    <property type="evidence" value="ECO:0007669"/>
    <property type="project" value="InterPro"/>
</dbReference>
<evidence type="ECO:0000256" key="10">
    <source>
        <dbReference type="ARBA" id="ARBA00022840"/>
    </source>
</evidence>
<dbReference type="PRINTS" id="PR00344">
    <property type="entry name" value="BCTRLSENSOR"/>
</dbReference>
<dbReference type="InterPro" id="IPR003661">
    <property type="entry name" value="HisK_dim/P_dom"/>
</dbReference>
<dbReference type="InterPro" id="IPR036890">
    <property type="entry name" value="HATPase_C_sf"/>
</dbReference>
<accession>A0A6N8FID1</accession>
<organism evidence="18 19">
    <name type="scientific">Ornithinibacillus caprae</name>
    <dbReference type="NCBI Taxonomy" id="2678566"/>
    <lineage>
        <taxon>Bacteria</taxon>
        <taxon>Bacillati</taxon>
        <taxon>Bacillota</taxon>
        <taxon>Bacilli</taxon>
        <taxon>Bacillales</taxon>
        <taxon>Bacillaceae</taxon>
        <taxon>Ornithinibacillus</taxon>
    </lineage>
</organism>
<evidence type="ECO:0000256" key="5">
    <source>
        <dbReference type="ARBA" id="ARBA00022553"/>
    </source>
</evidence>
<dbReference type="InterPro" id="IPR003594">
    <property type="entry name" value="HATPase_dom"/>
</dbReference>
<dbReference type="InterPro" id="IPR004358">
    <property type="entry name" value="Sig_transdc_His_kin-like_C"/>
</dbReference>
<dbReference type="SUPFAM" id="SSF158472">
    <property type="entry name" value="HAMP domain-like"/>
    <property type="match status" value="1"/>
</dbReference>
<evidence type="ECO:0000259" key="16">
    <source>
        <dbReference type="PROSITE" id="PS50109"/>
    </source>
</evidence>
<dbReference type="AlphaFoldDB" id="A0A6N8FID1"/>
<evidence type="ECO:0000256" key="9">
    <source>
        <dbReference type="ARBA" id="ARBA00022777"/>
    </source>
</evidence>
<evidence type="ECO:0000256" key="14">
    <source>
        <dbReference type="SAM" id="Coils"/>
    </source>
</evidence>
<dbReference type="SUPFAM" id="SSF47384">
    <property type="entry name" value="Homodimeric domain of signal transducing histidine kinase"/>
    <property type="match status" value="1"/>
</dbReference>
<protein>
    <recommendedName>
        <fullName evidence="3">histidine kinase</fullName>
        <ecNumber evidence="3">2.7.13.3</ecNumber>
    </recommendedName>
</protein>
<keyword evidence="4" id="KW-1003">Cell membrane</keyword>
<dbReference type="EMBL" id="WOCA01000009">
    <property type="protein sequence ID" value="MUK89215.1"/>
    <property type="molecule type" value="Genomic_DNA"/>
</dbReference>
<proteinExistence type="predicted"/>
<evidence type="ECO:0000256" key="11">
    <source>
        <dbReference type="ARBA" id="ARBA00022989"/>
    </source>
</evidence>
<feature type="domain" description="Histidine kinase" evidence="16">
    <location>
        <begin position="243"/>
        <end position="459"/>
    </location>
</feature>
<dbReference type="CDD" id="cd00075">
    <property type="entry name" value="HATPase"/>
    <property type="match status" value="1"/>
</dbReference>
<dbReference type="CDD" id="cd00082">
    <property type="entry name" value="HisKA"/>
    <property type="match status" value="1"/>
</dbReference>
<feature type="coiled-coil region" evidence="14">
    <location>
        <begin position="216"/>
        <end position="243"/>
    </location>
</feature>
<dbReference type="InterPro" id="IPR003660">
    <property type="entry name" value="HAMP_dom"/>
</dbReference>
<evidence type="ECO:0000256" key="6">
    <source>
        <dbReference type="ARBA" id="ARBA00022679"/>
    </source>
</evidence>
<dbReference type="InterPro" id="IPR036097">
    <property type="entry name" value="HisK_dim/P_sf"/>
</dbReference>
<dbReference type="GO" id="GO:0005524">
    <property type="term" value="F:ATP binding"/>
    <property type="evidence" value="ECO:0007669"/>
    <property type="project" value="UniProtKB-KW"/>
</dbReference>
<dbReference type="FunFam" id="1.10.287.130:FF:000001">
    <property type="entry name" value="Two-component sensor histidine kinase"/>
    <property type="match status" value="1"/>
</dbReference>
<reference evidence="18 19" key="1">
    <citation type="submission" date="2019-11" db="EMBL/GenBank/DDBJ databases">
        <authorList>
            <person name="Li X."/>
        </authorList>
    </citation>
    <scope>NUCLEOTIDE SEQUENCE [LARGE SCALE GENOMIC DNA]</scope>
    <source>
        <strain evidence="18 19">L9</strain>
    </source>
</reference>
<dbReference type="Proteomes" id="UP000469125">
    <property type="component" value="Unassembled WGS sequence"/>
</dbReference>
<evidence type="ECO:0000313" key="18">
    <source>
        <dbReference type="EMBL" id="MUK89215.1"/>
    </source>
</evidence>
<dbReference type="SUPFAM" id="SSF55874">
    <property type="entry name" value="ATPase domain of HSP90 chaperone/DNA topoisomerase II/histidine kinase"/>
    <property type="match status" value="1"/>
</dbReference>
<evidence type="ECO:0000256" key="15">
    <source>
        <dbReference type="SAM" id="Phobius"/>
    </source>
</evidence>
<evidence type="ECO:0000313" key="19">
    <source>
        <dbReference type="Proteomes" id="UP000469125"/>
    </source>
</evidence>
<evidence type="ECO:0000256" key="8">
    <source>
        <dbReference type="ARBA" id="ARBA00022741"/>
    </source>
</evidence>
<dbReference type="SMART" id="SM00388">
    <property type="entry name" value="HisKA"/>
    <property type="match status" value="1"/>
</dbReference>
<keyword evidence="5" id="KW-0597">Phosphoprotein</keyword>
<keyword evidence="19" id="KW-1185">Reference proteome</keyword>
<feature type="transmembrane region" description="Helical" evidence="15">
    <location>
        <begin position="12"/>
        <end position="32"/>
    </location>
</feature>
<evidence type="ECO:0000256" key="3">
    <source>
        <dbReference type="ARBA" id="ARBA00012438"/>
    </source>
</evidence>
<evidence type="ECO:0000256" key="13">
    <source>
        <dbReference type="ARBA" id="ARBA00023136"/>
    </source>
</evidence>
<comment type="subcellular location">
    <subcellularLocation>
        <location evidence="2">Cell membrane</location>
        <topology evidence="2">Multi-pass membrane protein</topology>
    </subcellularLocation>
</comment>
<dbReference type="Gene3D" id="1.10.287.130">
    <property type="match status" value="1"/>
</dbReference>
<dbReference type="PANTHER" id="PTHR45528">
    <property type="entry name" value="SENSOR HISTIDINE KINASE CPXA"/>
    <property type="match status" value="1"/>
</dbReference>
<evidence type="ECO:0000256" key="7">
    <source>
        <dbReference type="ARBA" id="ARBA00022692"/>
    </source>
</evidence>
<dbReference type="Pfam" id="PF00512">
    <property type="entry name" value="HisKA"/>
    <property type="match status" value="1"/>
</dbReference>
<evidence type="ECO:0000259" key="17">
    <source>
        <dbReference type="PROSITE" id="PS50885"/>
    </source>
</evidence>
<feature type="domain" description="HAMP" evidence="17">
    <location>
        <begin position="183"/>
        <end position="235"/>
    </location>
</feature>
<dbReference type="GO" id="GO:0005886">
    <property type="term" value="C:plasma membrane"/>
    <property type="evidence" value="ECO:0007669"/>
    <property type="project" value="UniProtKB-SubCell"/>
</dbReference>
<keyword evidence="11 15" id="KW-1133">Transmembrane helix</keyword>
<dbReference type="Pfam" id="PF00672">
    <property type="entry name" value="HAMP"/>
    <property type="match status" value="1"/>
</dbReference>
<name>A0A6N8FID1_9BACI</name>
<sequence length="462" mass="52374">MYNKLSLKIGCLFFIFILVIESFLFFILYSGLVNDRIEEVMENLLVRGETHTEVLVDDFESTTMEHVGIMESVSDYAVIITDETGDILVNSDPIDDDMLDIIGKTSFNDLSMESKIIEDRWMDQKYIAANTPVIVDGVHKGHVFMFADTIHVAKIIDQLNAQFLVVSIATILLTIVTIFILSRYITLPLIRIKEATEQLGKGHNRIELYTNRKDELGELAHSITKLSQDLDRLKNERNEFLASISHELRTPLTYIKGYADILDRKGIKENERDEYISIIREETEQLNVLIKNLLELAKMDQNNFVIQRENVRLCDLIKSISNLIRPALLEKDIMLSVSCSKEIIAFVDPERFQQVLLNIIDNARKHSEVGSQIILEVTETKSKLNIVISDSGEGIPEKDLPHIFERLYRVEKSRSRASGGKGFGLAIAKEIVESHGGEIEVHSELGKGTTITISLGSEHVNE</sequence>
<evidence type="ECO:0000256" key="12">
    <source>
        <dbReference type="ARBA" id="ARBA00023012"/>
    </source>
</evidence>
<keyword evidence="7 15" id="KW-0812">Transmembrane</keyword>
<keyword evidence="6" id="KW-0808">Transferase</keyword>
<comment type="caution">
    <text evidence="18">The sequence shown here is derived from an EMBL/GenBank/DDBJ whole genome shotgun (WGS) entry which is preliminary data.</text>
</comment>
<dbReference type="InterPro" id="IPR005467">
    <property type="entry name" value="His_kinase_dom"/>
</dbReference>
<keyword evidence="8" id="KW-0547">Nucleotide-binding</keyword>
<dbReference type="SMART" id="SM00387">
    <property type="entry name" value="HATPase_c"/>
    <property type="match status" value="1"/>
</dbReference>
<comment type="catalytic activity">
    <reaction evidence="1">
        <text>ATP + protein L-histidine = ADP + protein N-phospho-L-histidine.</text>
        <dbReference type="EC" id="2.7.13.3"/>
    </reaction>
</comment>
<keyword evidence="9" id="KW-0418">Kinase</keyword>
<keyword evidence="14" id="KW-0175">Coiled coil</keyword>
<dbReference type="FunFam" id="3.30.565.10:FF:000006">
    <property type="entry name" value="Sensor histidine kinase WalK"/>
    <property type="match status" value="1"/>
</dbReference>
<dbReference type="PANTHER" id="PTHR45528:SF1">
    <property type="entry name" value="SENSOR HISTIDINE KINASE CPXA"/>
    <property type="match status" value="1"/>
</dbReference>
<keyword evidence="10" id="KW-0067">ATP-binding</keyword>
<dbReference type="EC" id="2.7.13.3" evidence="3"/>
<dbReference type="Pfam" id="PF02518">
    <property type="entry name" value="HATPase_c"/>
    <property type="match status" value="1"/>
</dbReference>
<dbReference type="Gene3D" id="6.10.340.10">
    <property type="match status" value="1"/>
</dbReference>
<feature type="transmembrane region" description="Helical" evidence="15">
    <location>
        <begin position="161"/>
        <end position="181"/>
    </location>
</feature>